<gene>
    <name evidence="2" type="ORF">DWX20_07565</name>
</gene>
<evidence type="ECO:0000256" key="1">
    <source>
        <dbReference type="SAM" id="Phobius"/>
    </source>
</evidence>
<evidence type="ECO:0000313" key="2">
    <source>
        <dbReference type="EMBL" id="RGT55015.1"/>
    </source>
</evidence>
<dbReference type="Proteomes" id="UP000284731">
    <property type="component" value="Unassembled WGS sequence"/>
</dbReference>
<feature type="transmembrane region" description="Helical" evidence="1">
    <location>
        <begin position="73"/>
        <end position="92"/>
    </location>
</feature>
<accession>A0A412PCR3</accession>
<keyword evidence="1" id="KW-0472">Membrane</keyword>
<organism evidence="2 3">
    <name type="scientific">Solobacterium moorei</name>
    <dbReference type="NCBI Taxonomy" id="102148"/>
    <lineage>
        <taxon>Bacteria</taxon>
        <taxon>Bacillati</taxon>
        <taxon>Bacillota</taxon>
        <taxon>Erysipelotrichia</taxon>
        <taxon>Erysipelotrichales</taxon>
        <taxon>Erysipelotrichaceae</taxon>
        <taxon>Solobacterium</taxon>
    </lineage>
</organism>
<reference evidence="2 3" key="1">
    <citation type="submission" date="2018-08" db="EMBL/GenBank/DDBJ databases">
        <title>A genome reference for cultivated species of the human gut microbiota.</title>
        <authorList>
            <person name="Zou Y."/>
            <person name="Xue W."/>
            <person name="Luo G."/>
        </authorList>
    </citation>
    <scope>NUCLEOTIDE SEQUENCE [LARGE SCALE GENOMIC DNA]</scope>
    <source>
        <strain evidence="2 3">AF18-46</strain>
    </source>
</reference>
<dbReference type="AlphaFoldDB" id="A0A412PCR3"/>
<feature type="transmembrane region" description="Helical" evidence="1">
    <location>
        <begin position="44"/>
        <end position="64"/>
    </location>
</feature>
<sequence>MILPKEVAMLTKILYFLIELITSIHNTILTWNDNNLIGLSDKDLHFVVIGILGILMIAIVYPLFKFLAKRHHYLTLTFIYVFTLIIMITFAIEIGQGITHTGTMDFVDIVAGIAGFLLMYVVLAIITSVISGIIYLIKRPK</sequence>
<dbReference type="EMBL" id="QRWX01000003">
    <property type="protein sequence ID" value="RGT55015.1"/>
    <property type="molecule type" value="Genomic_DNA"/>
</dbReference>
<feature type="transmembrane region" description="Helical" evidence="1">
    <location>
        <begin position="12"/>
        <end position="32"/>
    </location>
</feature>
<feature type="transmembrane region" description="Helical" evidence="1">
    <location>
        <begin position="112"/>
        <end position="137"/>
    </location>
</feature>
<keyword evidence="1" id="KW-1133">Transmembrane helix</keyword>
<proteinExistence type="predicted"/>
<protein>
    <submittedName>
        <fullName evidence="2">Uncharacterized protein</fullName>
    </submittedName>
</protein>
<evidence type="ECO:0000313" key="3">
    <source>
        <dbReference type="Proteomes" id="UP000284731"/>
    </source>
</evidence>
<name>A0A412PCR3_9FIRM</name>
<comment type="caution">
    <text evidence="2">The sequence shown here is derived from an EMBL/GenBank/DDBJ whole genome shotgun (WGS) entry which is preliminary data.</text>
</comment>
<keyword evidence="1" id="KW-0812">Transmembrane</keyword>